<sequence>MSFFNRFIEDFPENLIADILSRLYVKKVIHCKSVCKNCWELVSDSYFVGLHLSRSPASVMIHHELGEFDDTRLHHAIVMNLEPNLLPDFQDFLVLLFGSVNGLICLSLTDTSRYKFNIWVMKDYGIKKAWHKEVVIMESIHPNKNWPIRDSMNLLEPLKDGTILMSFEDKLFVYCPRKKTIEGGVFSKISLARVSYPPSFIKLQTFESERVQVGLCSEDQENSCPELLMFD</sequence>
<comment type="caution">
    <text evidence="1">The sequence shown here is derived from an EMBL/GenBank/DDBJ whole genome shotgun (WGS) entry which is preliminary data.</text>
</comment>
<gene>
    <name evidence="1" type="ORF">Tco_0773797</name>
</gene>
<evidence type="ECO:0000313" key="2">
    <source>
        <dbReference type="Proteomes" id="UP001151760"/>
    </source>
</evidence>
<evidence type="ECO:0000313" key="1">
    <source>
        <dbReference type="EMBL" id="GJS91161.1"/>
    </source>
</evidence>
<dbReference type="PANTHER" id="PTHR31111:SF136">
    <property type="entry name" value="F-BOX ASSOCIATED DOMAIN-CONTAINING PROTEIN"/>
    <property type="match status" value="1"/>
</dbReference>
<protein>
    <submittedName>
        <fullName evidence="1">F-box associated domain containing protein</fullName>
    </submittedName>
</protein>
<dbReference type="SUPFAM" id="SSF81383">
    <property type="entry name" value="F-box domain"/>
    <property type="match status" value="1"/>
</dbReference>
<dbReference type="InterPro" id="IPR036047">
    <property type="entry name" value="F-box-like_dom_sf"/>
</dbReference>
<dbReference type="Gene3D" id="1.20.1280.50">
    <property type="match status" value="1"/>
</dbReference>
<dbReference type="PANTHER" id="PTHR31111">
    <property type="entry name" value="BNAA05G37150D PROTEIN-RELATED"/>
    <property type="match status" value="1"/>
</dbReference>
<dbReference type="Proteomes" id="UP001151760">
    <property type="component" value="Unassembled WGS sequence"/>
</dbReference>
<accession>A0ABQ4ZN30</accession>
<reference evidence="1" key="2">
    <citation type="submission" date="2022-01" db="EMBL/GenBank/DDBJ databases">
        <authorList>
            <person name="Yamashiro T."/>
            <person name="Shiraishi A."/>
            <person name="Satake H."/>
            <person name="Nakayama K."/>
        </authorList>
    </citation>
    <scope>NUCLEOTIDE SEQUENCE</scope>
</reference>
<name>A0ABQ4ZN30_9ASTR</name>
<proteinExistence type="predicted"/>
<keyword evidence="2" id="KW-1185">Reference proteome</keyword>
<reference evidence="1" key="1">
    <citation type="journal article" date="2022" name="Int. J. Mol. Sci.">
        <title>Draft Genome of Tanacetum Coccineum: Genomic Comparison of Closely Related Tanacetum-Family Plants.</title>
        <authorList>
            <person name="Yamashiro T."/>
            <person name="Shiraishi A."/>
            <person name="Nakayama K."/>
            <person name="Satake H."/>
        </authorList>
    </citation>
    <scope>NUCLEOTIDE SEQUENCE</scope>
</reference>
<organism evidence="1 2">
    <name type="scientific">Tanacetum coccineum</name>
    <dbReference type="NCBI Taxonomy" id="301880"/>
    <lineage>
        <taxon>Eukaryota</taxon>
        <taxon>Viridiplantae</taxon>
        <taxon>Streptophyta</taxon>
        <taxon>Embryophyta</taxon>
        <taxon>Tracheophyta</taxon>
        <taxon>Spermatophyta</taxon>
        <taxon>Magnoliopsida</taxon>
        <taxon>eudicotyledons</taxon>
        <taxon>Gunneridae</taxon>
        <taxon>Pentapetalae</taxon>
        <taxon>asterids</taxon>
        <taxon>campanulids</taxon>
        <taxon>Asterales</taxon>
        <taxon>Asteraceae</taxon>
        <taxon>Asteroideae</taxon>
        <taxon>Anthemideae</taxon>
        <taxon>Anthemidinae</taxon>
        <taxon>Tanacetum</taxon>
    </lineage>
</organism>
<dbReference type="EMBL" id="BQNB010011484">
    <property type="protein sequence ID" value="GJS91161.1"/>
    <property type="molecule type" value="Genomic_DNA"/>
</dbReference>